<keyword evidence="3" id="KW-1185">Reference proteome</keyword>
<accession>A0A090T8N2</accession>
<feature type="region of interest" description="Disordered" evidence="1">
    <location>
        <begin position="1"/>
        <end position="22"/>
    </location>
</feature>
<protein>
    <submittedName>
        <fullName evidence="2">Putative phospholipase C</fullName>
    </submittedName>
</protein>
<comment type="caution">
    <text evidence="2">The sequence shown here is derived from an EMBL/GenBank/DDBJ whole genome shotgun (WGS) entry which is preliminary data.</text>
</comment>
<gene>
    <name evidence="2" type="ORF">JCM19240_440</name>
</gene>
<dbReference type="Proteomes" id="UP000029224">
    <property type="component" value="Unassembled WGS sequence"/>
</dbReference>
<evidence type="ECO:0000313" key="2">
    <source>
        <dbReference type="EMBL" id="GAL35593.1"/>
    </source>
</evidence>
<dbReference type="AlphaFoldDB" id="A0A090T8N2"/>
<organism evidence="2 3">
    <name type="scientific">Vibrio maritimus</name>
    <dbReference type="NCBI Taxonomy" id="990268"/>
    <lineage>
        <taxon>Bacteria</taxon>
        <taxon>Pseudomonadati</taxon>
        <taxon>Pseudomonadota</taxon>
        <taxon>Gammaproteobacteria</taxon>
        <taxon>Vibrionales</taxon>
        <taxon>Vibrionaceae</taxon>
        <taxon>Vibrio</taxon>
    </lineage>
</organism>
<evidence type="ECO:0000256" key="1">
    <source>
        <dbReference type="SAM" id="MobiDB-lite"/>
    </source>
</evidence>
<dbReference type="EMBL" id="BBMT01000007">
    <property type="protein sequence ID" value="GAL35593.1"/>
    <property type="molecule type" value="Genomic_DNA"/>
</dbReference>
<feature type="compositionally biased region" description="Basic and acidic residues" evidence="1">
    <location>
        <begin position="12"/>
        <end position="22"/>
    </location>
</feature>
<reference evidence="2 3" key="1">
    <citation type="submission" date="2014-09" db="EMBL/GenBank/DDBJ databases">
        <title>Vibrio maritimus JCM 19240. (C210) whole genome shotgun sequence.</title>
        <authorList>
            <person name="Sawabe T."/>
            <person name="Meirelles P."/>
            <person name="Nakanishi M."/>
            <person name="Sayaka M."/>
            <person name="Hattori M."/>
            <person name="Ohkuma M."/>
        </authorList>
    </citation>
    <scope>NUCLEOTIDE SEQUENCE [LARGE SCALE GENOMIC DNA]</scope>
    <source>
        <strain evidence="2 3">JCM 19240</strain>
    </source>
</reference>
<reference evidence="2 3" key="2">
    <citation type="submission" date="2014-09" db="EMBL/GenBank/DDBJ databases">
        <authorList>
            <consortium name="NBRP consortium"/>
            <person name="Sawabe T."/>
            <person name="Meirelles P."/>
            <person name="Nakanishi M."/>
            <person name="Sayaka M."/>
            <person name="Hattori M."/>
            <person name="Ohkuma M."/>
        </authorList>
    </citation>
    <scope>NUCLEOTIDE SEQUENCE [LARGE SCALE GENOMIC DNA]</scope>
    <source>
        <strain evidence="2 3">JCM 19240</strain>
    </source>
</reference>
<evidence type="ECO:0000313" key="3">
    <source>
        <dbReference type="Proteomes" id="UP000029224"/>
    </source>
</evidence>
<sequence length="44" mass="5089">MVSREFGQRTSNDNRVDIPRSTDDSLWKHYNLSDHFPVSAAIKP</sequence>
<name>A0A090T8N2_9VIBR</name>
<proteinExistence type="predicted"/>